<accession>A0A518GFY5</accession>
<keyword evidence="3" id="KW-1185">Reference proteome</keyword>
<dbReference type="Proteomes" id="UP000318017">
    <property type="component" value="Chromosome"/>
</dbReference>
<evidence type="ECO:0000313" key="2">
    <source>
        <dbReference type="EMBL" id="QDV27458.1"/>
    </source>
</evidence>
<dbReference type="OrthoDB" id="283572at2"/>
<proteinExistence type="predicted"/>
<evidence type="ECO:0000256" key="1">
    <source>
        <dbReference type="SAM" id="Phobius"/>
    </source>
</evidence>
<feature type="transmembrane region" description="Helical" evidence="1">
    <location>
        <begin position="12"/>
        <end position="31"/>
    </location>
</feature>
<dbReference type="AlphaFoldDB" id="A0A518GFY5"/>
<organism evidence="2 3">
    <name type="scientific">Aureliella helgolandensis</name>
    <dbReference type="NCBI Taxonomy" id="2527968"/>
    <lineage>
        <taxon>Bacteria</taxon>
        <taxon>Pseudomonadati</taxon>
        <taxon>Planctomycetota</taxon>
        <taxon>Planctomycetia</taxon>
        <taxon>Pirellulales</taxon>
        <taxon>Pirellulaceae</taxon>
        <taxon>Aureliella</taxon>
    </lineage>
</organism>
<evidence type="ECO:0000313" key="3">
    <source>
        <dbReference type="Proteomes" id="UP000318017"/>
    </source>
</evidence>
<name>A0A518GFY5_9BACT</name>
<keyword evidence="1" id="KW-0812">Transmembrane</keyword>
<dbReference type="EMBL" id="CP036298">
    <property type="protein sequence ID" value="QDV27458.1"/>
    <property type="molecule type" value="Genomic_DNA"/>
</dbReference>
<keyword evidence="1" id="KW-0472">Membrane</keyword>
<sequence>MWDLLNQPAVRASLAVLIMLTCIYLGWRAALALRPLTGKDDTNVDDLVRNFEEMRLEGDIDETELRSIRSVLEKTEGRRLSE</sequence>
<protein>
    <submittedName>
        <fullName evidence="2">Uncharacterized protein</fullName>
    </submittedName>
</protein>
<reference evidence="2 3" key="1">
    <citation type="submission" date="2019-02" db="EMBL/GenBank/DDBJ databases">
        <title>Deep-cultivation of Planctomycetes and their phenomic and genomic characterization uncovers novel biology.</title>
        <authorList>
            <person name="Wiegand S."/>
            <person name="Jogler M."/>
            <person name="Boedeker C."/>
            <person name="Pinto D."/>
            <person name="Vollmers J."/>
            <person name="Rivas-Marin E."/>
            <person name="Kohn T."/>
            <person name="Peeters S.H."/>
            <person name="Heuer A."/>
            <person name="Rast P."/>
            <person name="Oberbeckmann S."/>
            <person name="Bunk B."/>
            <person name="Jeske O."/>
            <person name="Meyerdierks A."/>
            <person name="Storesund J.E."/>
            <person name="Kallscheuer N."/>
            <person name="Luecker S."/>
            <person name="Lage O.M."/>
            <person name="Pohl T."/>
            <person name="Merkel B.J."/>
            <person name="Hornburger P."/>
            <person name="Mueller R.-W."/>
            <person name="Bruemmer F."/>
            <person name="Labrenz M."/>
            <person name="Spormann A.M."/>
            <person name="Op den Camp H."/>
            <person name="Overmann J."/>
            <person name="Amann R."/>
            <person name="Jetten M.S.M."/>
            <person name="Mascher T."/>
            <person name="Medema M.H."/>
            <person name="Devos D.P."/>
            <person name="Kaster A.-K."/>
            <person name="Ovreas L."/>
            <person name="Rohde M."/>
            <person name="Galperin M.Y."/>
            <person name="Jogler C."/>
        </authorList>
    </citation>
    <scope>NUCLEOTIDE SEQUENCE [LARGE SCALE GENOMIC DNA]</scope>
    <source>
        <strain evidence="2 3">Q31a</strain>
    </source>
</reference>
<gene>
    <name evidence="2" type="ORF">Q31a_58470</name>
</gene>
<keyword evidence="1" id="KW-1133">Transmembrane helix</keyword>
<dbReference type="KEGG" id="ahel:Q31a_58470"/>
<dbReference type="RefSeq" id="WP_145084883.1">
    <property type="nucleotide sequence ID" value="NZ_CP036298.1"/>
</dbReference>